<accession>A0ACC1S8X3</accession>
<protein>
    <submittedName>
        <fullName evidence="1">Uncharacterized protein</fullName>
    </submittedName>
</protein>
<evidence type="ECO:0000313" key="2">
    <source>
        <dbReference type="Proteomes" id="UP001148629"/>
    </source>
</evidence>
<keyword evidence="2" id="KW-1185">Reference proteome</keyword>
<dbReference type="Proteomes" id="UP001148629">
    <property type="component" value="Unassembled WGS sequence"/>
</dbReference>
<comment type="caution">
    <text evidence="1">The sequence shown here is derived from an EMBL/GenBank/DDBJ whole genome shotgun (WGS) entry which is preliminary data.</text>
</comment>
<dbReference type="EMBL" id="JANRMS010000772">
    <property type="protein sequence ID" value="KAJ3534592.1"/>
    <property type="molecule type" value="Genomic_DNA"/>
</dbReference>
<gene>
    <name evidence="1" type="ORF">NM208_g7475</name>
</gene>
<organism evidence="1 2">
    <name type="scientific">Fusarium decemcellulare</name>
    <dbReference type="NCBI Taxonomy" id="57161"/>
    <lineage>
        <taxon>Eukaryota</taxon>
        <taxon>Fungi</taxon>
        <taxon>Dikarya</taxon>
        <taxon>Ascomycota</taxon>
        <taxon>Pezizomycotina</taxon>
        <taxon>Sordariomycetes</taxon>
        <taxon>Hypocreomycetidae</taxon>
        <taxon>Hypocreales</taxon>
        <taxon>Nectriaceae</taxon>
        <taxon>Fusarium</taxon>
        <taxon>Fusarium decemcellulare species complex</taxon>
    </lineage>
</organism>
<sequence>MDTPYLPRDHQSFNLLSGVVAHKWQCDSPSAIVILQHGFGEYAERFVRSYSELIPNLNGKRFEVWALDLRGHGRSPGERGSVDVELAVQDCLELRQQALTRKLPVFLFGHSLGGFITAASTAENSDGIAGVILSSPALPDTMSLPGELAIGLLARLMPSVQIPKPRSPLESRCRDTEQVRLAQEDSMLYEGQISLLVTATALRTARAMWARLDEWDKPILVIHGTSDVSADFRQSERLVHQIKAEDKTLHLVEGGYHELLNDEKAKETLDIIIDWLQKRVE</sequence>
<reference evidence="1" key="1">
    <citation type="submission" date="2022-08" db="EMBL/GenBank/DDBJ databases">
        <title>Genome Sequence of Fusarium decemcellulare.</title>
        <authorList>
            <person name="Buettner E."/>
        </authorList>
    </citation>
    <scope>NUCLEOTIDE SEQUENCE</scope>
    <source>
        <strain evidence="1">Babe19</strain>
    </source>
</reference>
<evidence type="ECO:0000313" key="1">
    <source>
        <dbReference type="EMBL" id="KAJ3534592.1"/>
    </source>
</evidence>
<name>A0ACC1S8X3_9HYPO</name>
<proteinExistence type="predicted"/>